<dbReference type="AlphaFoldDB" id="A0A1I0SE57"/>
<keyword evidence="2" id="KW-1185">Reference proteome</keyword>
<name>A0A1I0SE57_9BACT</name>
<evidence type="ECO:0000313" key="2">
    <source>
        <dbReference type="Proteomes" id="UP000199310"/>
    </source>
</evidence>
<dbReference type="RefSeq" id="WP_089904854.1">
    <property type="nucleotide sequence ID" value="NZ_FOJG01000003.1"/>
</dbReference>
<dbReference type="EMBL" id="FOJG01000003">
    <property type="protein sequence ID" value="SEW57484.1"/>
    <property type="molecule type" value="Genomic_DNA"/>
</dbReference>
<reference evidence="2" key="1">
    <citation type="submission" date="2016-10" db="EMBL/GenBank/DDBJ databases">
        <authorList>
            <person name="Varghese N."/>
            <person name="Submissions S."/>
        </authorList>
    </citation>
    <scope>NUCLEOTIDE SEQUENCE [LARGE SCALE GENOMIC DNA]</scope>
    <source>
        <strain evidence="2">DSM 3695</strain>
    </source>
</reference>
<proteinExistence type="predicted"/>
<accession>A0A1I0SE57</accession>
<protein>
    <submittedName>
        <fullName evidence="1">Uncharacterized protein</fullName>
    </submittedName>
</protein>
<sequence>MFKFLTFFRTLRRDHLHEDFPYTLGADAMPTISFGMSDNIFRPSFKVMTFKRKPDNRSVSRWSKKGAIKSVAAR</sequence>
<gene>
    <name evidence="1" type="ORF">SAMN04488122_6807</name>
</gene>
<dbReference type="STRING" id="29529.SAMN04488122_6807"/>
<evidence type="ECO:0000313" key="1">
    <source>
        <dbReference type="EMBL" id="SEW57484.1"/>
    </source>
</evidence>
<dbReference type="Proteomes" id="UP000199310">
    <property type="component" value="Unassembled WGS sequence"/>
</dbReference>
<organism evidence="1 2">
    <name type="scientific">Chitinophaga arvensicola</name>
    <dbReference type="NCBI Taxonomy" id="29529"/>
    <lineage>
        <taxon>Bacteria</taxon>
        <taxon>Pseudomonadati</taxon>
        <taxon>Bacteroidota</taxon>
        <taxon>Chitinophagia</taxon>
        <taxon>Chitinophagales</taxon>
        <taxon>Chitinophagaceae</taxon>
        <taxon>Chitinophaga</taxon>
    </lineage>
</organism>